<dbReference type="Proteomes" id="UP000010296">
    <property type="component" value="Unassembled WGS sequence"/>
</dbReference>
<reference evidence="1 2" key="1">
    <citation type="submission" date="2010-12" db="EMBL/GenBank/DDBJ databases">
        <authorList>
            <person name="Muzny D."/>
            <person name="Qin X."/>
            <person name="Deng J."/>
            <person name="Jiang H."/>
            <person name="Liu Y."/>
            <person name="Qu J."/>
            <person name="Song X.-Z."/>
            <person name="Zhang L."/>
            <person name="Thornton R."/>
            <person name="Coyle M."/>
            <person name="Francisco L."/>
            <person name="Jackson L."/>
            <person name="Javaid M."/>
            <person name="Korchina V."/>
            <person name="Kovar C."/>
            <person name="Mata R."/>
            <person name="Mathew T."/>
            <person name="Ngo R."/>
            <person name="Nguyen L."/>
            <person name="Nguyen N."/>
            <person name="Okwuonu G."/>
            <person name="Ongeri F."/>
            <person name="Pham C."/>
            <person name="Simmons D."/>
            <person name="Wilczek-Boney K."/>
            <person name="Hale W."/>
            <person name="Jakkamsetti A."/>
            <person name="Pham P."/>
            <person name="Ruth R."/>
            <person name="San Lucas F."/>
            <person name="Warren J."/>
            <person name="Zhang J."/>
            <person name="Zhao Z."/>
            <person name="Zhou C."/>
            <person name="Zhu D."/>
            <person name="Lee S."/>
            <person name="Bess C."/>
            <person name="Blankenburg K."/>
            <person name="Forbes L."/>
            <person name="Fu Q."/>
            <person name="Gubbala S."/>
            <person name="Hirani K."/>
            <person name="Jayaseelan J.C."/>
            <person name="Lara F."/>
            <person name="Munidasa M."/>
            <person name="Palculict T."/>
            <person name="Patil S."/>
            <person name="Pu L.-L."/>
            <person name="Saada N."/>
            <person name="Tang L."/>
            <person name="Weissenberger G."/>
            <person name="Zhu Y."/>
            <person name="Hemphill L."/>
            <person name="Shang Y."/>
            <person name="Youmans B."/>
            <person name="Ayvaz T."/>
            <person name="Ross M."/>
            <person name="Santibanez J."/>
            <person name="Aqrawi P."/>
            <person name="Gross S."/>
            <person name="Joshi V."/>
            <person name="Fowler G."/>
            <person name="Nazareth L."/>
            <person name="Reid J."/>
            <person name="Worley K."/>
            <person name="Petrosino J."/>
            <person name="Highlander S."/>
            <person name="Gibbs R."/>
        </authorList>
    </citation>
    <scope>NUCLEOTIDE SEQUENCE [LARGE SCALE GENOMIC DNA]</scope>
    <source>
        <strain evidence="2">DSM 15952 / CCUG 50447 / LMG 22039 / TP 1.5</strain>
    </source>
</reference>
<dbReference type="STRING" id="888064.HMPREF9088_1984"/>
<proteinExistence type="predicted"/>
<organism evidence="1 2">
    <name type="scientific">Enterococcus italicus (strain DSM 15952 / CCUG 50447 / LMG 22039 / TP 1.5)</name>
    <dbReference type="NCBI Taxonomy" id="888064"/>
    <lineage>
        <taxon>Bacteria</taxon>
        <taxon>Bacillati</taxon>
        <taxon>Bacillota</taxon>
        <taxon>Bacilli</taxon>
        <taxon>Lactobacillales</taxon>
        <taxon>Enterococcaceae</taxon>
        <taxon>Enterococcus</taxon>
    </lineage>
</organism>
<gene>
    <name evidence="1" type="ORF">HMPREF9088_1984</name>
</gene>
<dbReference type="InterPro" id="IPR014580">
    <property type="entry name" value="UCP033199"/>
</dbReference>
<dbReference type="Gene3D" id="1.10.8.290">
    <property type="entry name" value="uncharacterized protein sp1917 domain"/>
    <property type="match status" value="1"/>
</dbReference>
<dbReference type="EMBL" id="AEPV01000075">
    <property type="protein sequence ID" value="EFU73160.1"/>
    <property type="molecule type" value="Genomic_DNA"/>
</dbReference>
<keyword evidence="2" id="KW-1185">Reference proteome</keyword>
<dbReference type="PIRSF" id="PIRSF033199">
    <property type="entry name" value="UCP033199"/>
    <property type="match status" value="1"/>
</dbReference>
<protein>
    <recommendedName>
        <fullName evidence="3">DUF2200 domain-containing protein</fullName>
    </recommendedName>
</protein>
<dbReference type="HOGENOM" id="CLU_133735_0_0_9"/>
<dbReference type="InterPro" id="IPR023204">
    <property type="entry name" value="SP1917_dom_sf"/>
</dbReference>
<name>E6LHZ4_ENTI1</name>
<accession>E6LHZ4</accession>
<comment type="caution">
    <text evidence="1">The sequence shown here is derived from an EMBL/GenBank/DDBJ whole genome shotgun (WGS) entry which is preliminary data.</text>
</comment>
<dbReference type="Pfam" id="PF09966">
    <property type="entry name" value="DUF2200"/>
    <property type="match status" value="1"/>
</dbReference>
<evidence type="ECO:0000313" key="1">
    <source>
        <dbReference type="EMBL" id="EFU73160.1"/>
    </source>
</evidence>
<dbReference type="AlphaFoldDB" id="E6LHZ4"/>
<dbReference type="OrthoDB" id="3192540at2"/>
<evidence type="ECO:0000313" key="2">
    <source>
        <dbReference type="Proteomes" id="UP000010296"/>
    </source>
</evidence>
<dbReference type="RefSeq" id="WP_007208995.1">
    <property type="nucleotide sequence ID" value="NZ_GL622241.1"/>
</dbReference>
<sequence length="116" mass="13721">MDYTRLYNMSFASVYDLYLKKIERKERTKEELDAVLSWLTGFSDEQFQTLMTEKHTLKEFFEVAEIHPLAGLIKGKICGVQIEEIQDPLMKKIRYMDKLVDELAKGKKIEKILRTK</sequence>
<evidence type="ECO:0008006" key="3">
    <source>
        <dbReference type="Google" id="ProtNLM"/>
    </source>
</evidence>
<dbReference type="eggNOG" id="COG4898">
    <property type="taxonomic scope" value="Bacteria"/>
</dbReference>